<evidence type="ECO:0000256" key="2">
    <source>
        <dbReference type="ARBA" id="ARBA00023043"/>
    </source>
</evidence>
<dbReference type="PANTHER" id="PTHR24171">
    <property type="entry name" value="ANKYRIN REPEAT DOMAIN-CONTAINING PROTEIN 39-RELATED"/>
    <property type="match status" value="1"/>
</dbReference>
<accession>A0A699YU85</accession>
<proteinExistence type="predicted"/>
<feature type="non-terminal residue" evidence="4">
    <location>
        <position position="1"/>
    </location>
</feature>
<keyword evidence="2 3" id="KW-0040">ANK repeat</keyword>
<evidence type="ECO:0000313" key="5">
    <source>
        <dbReference type="Proteomes" id="UP000485058"/>
    </source>
</evidence>
<dbReference type="InterPro" id="IPR036770">
    <property type="entry name" value="Ankyrin_rpt-contain_sf"/>
</dbReference>
<gene>
    <name evidence="4" type="ORF">HaLaN_05863</name>
</gene>
<comment type="caution">
    <text evidence="4">The sequence shown here is derived from an EMBL/GenBank/DDBJ whole genome shotgun (WGS) entry which is preliminary data.</text>
</comment>
<dbReference type="SUPFAM" id="SSF48403">
    <property type="entry name" value="Ankyrin repeat"/>
    <property type="match status" value="1"/>
</dbReference>
<dbReference type="PRINTS" id="PR01415">
    <property type="entry name" value="ANKYRIN"/>
</dbReference>
<dbReference type="Proteomes" id="UP000485058">
    <property type="component" value="Unassembled WGS sequence"/>
</dbReference>
<dbReference type="PROSITE" id="PS50297">
    <property type="entry name" value="ANK_REP_REGION"/>
    <property type="match status" value="2"/>
</dbReference>
<dbReference type="PROSITE" id="PS50088">
    <property type="entry name" value="ANK_REPEAT"/>
    <property type="match status" value="2"/>
</dbReference>
<name>A0A699YU85_HAELA</name>
<organism evidence="4 5">
    <name type="scientific">Haematococcus lacustris</name>
    <name type="common">Green alga</name>
    <name type="synonym">Haematococcus pluvialis</name>
    <dbReference type="NCBI Taxonomy" id="44745"/>
    <lineage>
        <taxon>Eukaryota</taxon>
        <taxon>Viridiplantae</taxon>
        <taxon>Chlorophyta</taxon>
        <taxon>core chlorophytes</taxon>
        <taxon>Chlorophyceae</taxon>
        <taxon>CS clade</taxon>
        <taxon>Chlamydomonadales</taxon>
        <taxon>Haematococcaceae</taxon>
        <taxon>Haematococcus</taxon>
    </lineage>
</organism>
<dbReference type="Pfam" id="PF12796">
    <property type="entry name" value="Ank_2"/>
    <property type="match status" value="1"/>
</dbReference>
<keyword evidence="5" id="KW-1185">Reference proteome</keyword>
<dbReference type="AlphaFoldDB" id="A0A699YU85"/>
<protein>
    <submittedName>
        <fullName evidence="4">Achain crystal structure of engineered northeast structural genomics consortium target</fullName>
    </submittedName>
</protein>
<dbReference type="Gene3D" id="1.25.40.20">
    <property type="entry name" value="Ankyrin repeat-containing domain"/>
    <property type="match status" value="2"/>
</dbReference>
<evidence type="ECO:0000256" key="3">
    <source>
        <dbReference type="PROSITE-ProRule" id="PRU00023"/>
    </source>
</evidence>
<evidence type="ECO:0000313" key="4">
    <source>
        <dbReference type="EMBL" id="GFH10536.1"/>
    </source>
</evidence>
<evidence type="ECO:0000256" key="1">
    <source>
        <dbReference type="ARBA" id="ARBA00022737"/>
    </source>
</evidence>
<dbReference type="SMART" id="SM00248">
    <property type="entry name" value="ANK"/>
    <property type="match status" value="2"/>
</dbReference>
<feature type="repeat" description="ANK" evidence="3">
    <location>
        <begin position="33"/>
        <end position="65"/>
    </location>
</feature>
<dbReference type="InterPro" id="IPR002110">
    <property type="entry name" value="Ankyrin_rpt"/>
</dbReference>
<dbReference type="EMBL" id="BLLF01000323">
    <property type="protein sequence ID" value="GFH10536.1"/>
    <property type="molecule type" value="Genomic_DNA"/>
</dbReference>
<reference evidence="4 5" key="1">
    <citation type="submission" date="2020-02" db="EMBL/GenBank/DDBJ databases">
        <title>Draft genome sequence of Haematococcus lacustris strain NIES-144.</title>
        <authorList>
            <person name="Morimoto D."/>
            <person name="Nakagawa S."/>
            <person name="Yoshida T."/>
            <person name="Sawayama S."/>
        </authorList>
    </citation>
    <scope>NUCLEOTIDE SEQUENCE [LARGE SCALE GENOMIC DNA]</scope>
    <source>
        <strain evidence="4 5">NIES-144</strain>
    </source>
</reference>
<dbReference type="PANTHER" id="PTHR24171:SF9">
    <property type="entry name" value="ANKYRIN REPEAT DOMAIN-CONTAINING PROTEIN 39"/>
    <property type="match status" value="1"/>
</dbReference>
<feature type="repeat" description="ANK" evidence="3">
    <location>
        <begin position="1"/>
        <end position="32"/>
    </location>
</feature>
<keyword evidence="1" id="KW-0677">Repeat</keyword>
<sequence>GCTALHFAADRGQLQTARQLLAAGVDPDCVDEDGQTALHYAALCGHEKIAQLLLEAGADERAVDHAGQKAEDIAPPGWTCWRGGAGG</sequence>